<dbReference type="RefSeq" id="WP_054845094.1">
    <property type="nucleotide sequence ID" value="NZ_AP018929.1"/>
</dbReference>
<dbReference type="KEGG" id="step:IC006_1533"/>
<dbReference type="InterPro" id="IPR038078">
    <property type="entry name" value="PhoU-like_sf"/>
</dbReference>
<dbReference type="GeneID" id="41715288"/>
<evidence type="ECO:0008006" key="3">
    <source>
        <dbReference type="Google" id="ProtNLM"/>
    </source>
</evidence>
<reference evidence="1 2" key="1">
    <citation type="journal article" date="2020" name="Int. J. Syst. Evol. Microbiol.">
        <title>Sulfuracidifex tepidarius gen. nov., sp. nov. and transfer of Sulfolobus metallicus Huber and Stetter 1992 to the genus Sulfuracidifex as Sulfuracidifex metallicus comb. nov.</title>
        <authorList>
            <person name="Itoh T."/>
            <person name="Miura T."/>
            <person name="Sakai H.D."/>
            <person name="Kato S."/>
            <person name="Ohkuma M."/>
            <person name="Takashina T."/>
        </authorList>
    </citation>
    <scope>NUCLEOTIDE SEQUENCE [LARGE SCALE GENOMIC DNA]</scope>
    <source>
        <strain evidence="1 2">IC-006</strain>
    </source>
</reference>
<keyword evidence="2" id="KW-1185">Reference proteome</keyword>
<name>A0A510DVG5_9CREN</name>
<organism evidence="1 2">
    <name type="scientific">Sulfuracidifex tepidarius</name>
    <dbReference type="NCBI Taxonomy" id="1294262"/>
    <lineage>
        <taxon>Archaea</taxon>
        <taxon>Thermoproteota</taxon>
        <taxon>Thermoprotei</taxon>
        <taxon>Sulfolobales</taxon>
        <taxon>Sulfolobaceae</taxon>
        <taxon>Sulfuracidifex</taxon>
    </lineage>
</organism>
<protein>
    <recommendedName>
        <fullName evidence="3">Phosphate transport regulator</fullName>
    </recommendedName>
</protein>
<sequence>MGSGLANLTIEEQLQQICTKVLDEMRILYELMTNENLSVNPLQVYSKISSVKDDVEISKYKLGEYIIRVREAIQDGDLYLEILNNLEKSAQNIDAAGYRYSVILSRGNKMDGVTYRLLVVMVEKLMASITQLSESIRLLSVNPSKSLESSKAIVKMEEEVDELYRSFELKLYEKSGNDLVYIMLAKDVADRLEDSEDLLKVSSDTLTYLAFERS</sequence>
<dbReference type="STRING" id="1294262.GCA_001316085_00511"/>
<proteinExistence type="predicted"/>
<dbReference type="OrthoDB" id="33165at2157"/>
<dbReference type="AlphaFoldDB" id="A0A510DVG5"/>
<dbReference type="Gene3D" id="1.20.58.220">
    <property type="entry name" value="Phosphate transport system protein phou homolog 2, domain 2"/>
    <property type="match status" value="1"/>
</dbReference>
<dbReference type="EMBL" id="AP018929">
    <property type="protein sequence ID" value="BBG24226.1"/>
    <property type="molecule type" value="Genomic_DNA"/>
</dbReference>
<accession>A0A510DVG5</accession>
<evidence type="ECO:0000313" key="2">
    <source>
        <dbReference type="Proteomes" id="UP000322983"/>
    </source>
</evidence>
<gene>
    <name evidence="1" type="ORF">IC006_1533</name>
</gene>
<evidence type="ECO:0000313" key="1">
    <source>
        <dbReference type="EMBL" id="BBG24226.1"/>
    </source>
</evidence>
<dbReference type="Proteomes" id="UP000322983">
    <property type="component" value="Chromosome"/>
</dbReference>